<dbReference type="Proteomes" id="UP000242875">
    <property type="component" value="Unassembled WGS sequence"/>
</dbReference>
<evidence type="ECO:0000259" key="13">
    <source>
        <dbReference type="SMART" id="SM01144"/>
    </source>
</evidence>
<protein>
    <recommendedName>
        <fullName evidence="9">tRNA-uridine aminocarboxypropyltransferase 1</fullName>
        <ecNumber evidence="2">2.5.1.25</ecNumber>
    </recommendedName>
    <alternativeName>
        <fullName evidence="10">DTW domain-containing protein 1</fullName>
    </alternativeName>
</protein>
<keyword evidence="6" id="KW-0539">Nucleus</keyword>
<comment type="caution">
    <text evidence="14">The sequence shown here is derived from an EMBL/GenBank/DDBJ whole genome shotgun (WGS) entry which is preliminary data.</text>
</comment>
<evidence type="ECO:0000256" key="7">
    <source>
        <dbReference type="ARBA" id="ARBA00037050"/>
    </source>
</evidence>
<dbReference type="Gene3D" id="3.40.50.1820">
    <property type="entry name" value="alpha/beta hydrolase"/>
    <property type="match status" value="1"/>
</dbReference>
<dbReference type="GO" id="GO:0005634">
    <property type="term" value="C:nucleus"/>
    <property type="evidence" value="ECO:0007669"/>
    <property type="project" value="UniProtKB-SubCell"/>
</dbReference>
<evidence type="ECO:0000313" key="14">
    <source>
        <dbReference type="EMBL" id="OZJ03638.1"/>
    </source>
</evidence>
<dbReference type="PANTHER" id="PTHR15627">
    <property type="entry name" value="NATURAL KILLER CELL-SPECIFIC ANTIGEN KLIP1"/>
    <property type="match status" value="1"/>
</dbReference>
<comment type="function">
    <text evidence="7">Catalyzes the formation of 3-(3-amino-3-carboxypropyl)uridine (acp3U) at position 20 in the D-loop of several cytoplasmic tRNAs (acp3U(20)).</text>
</comment>
<dbReference type="GO" id="GO:0016432">
    <property type="term" value="F:tRNA-uridine aminocarboxypropyltransferase activity"/>
    <property type="evidence" value="ECO:0007669"/>
    <property type="project" value="UniProtKB-EC"/>
</dbReference>
<evidence type="ECO:0000256" key="12">
    <source>
        <dbReference type="SAM" id="MobiDB-lite"/>
    </source>
</evidence>
<dbReference type="InterPro" id="IPR005636">
    <property type="entry name" value="DTW"/>
</dbReference>
<dbReference type="Pfam" id="PF03942">
    <property type="entry name" value="DTW"/>
    <property type="match status" value="1"/>
</dbReference>
<proteinExistence type="inferred from homology"/>
<dbReference type="InterPro" id="IPR051521">
    <property type="entry name" value="tRNA_Mod/Golgi_Maint"/>
</dbReference>
<evidence type="ECO:0000256" key="1">
    <source>
        <dbReference type="ARBA" id="ARBA00004123"/>
    </source>
</evidence>
<organism evidence="14 15">
    <name type="scientific">Bifiguratus adelaidae</name>
    <dbReference type="NCBI Taxonomy" id="1938954"/>
    <lineage>
        <taxon>Eukaryota</taxon>
        <taxon>Fungi</taxon>
        <taxon>Fungi incertae sedis</taxon>
        <taxon>Mucoromycota</taxon>
        <taxon>Mucoromycotina</taxon>
        <taxon>Endogonomycetes</taxon>
        <taxon>Endogonales</taxon>
        <taxon>Endogonales incertae sedis</taxon>
        <taxon>Bifiguratus</taxon>
    </lineage>
</organism>
<dbReference type="PANTHER" id="PTHR15627:SF8">
    <property type="entry name" value="TRNA-URIDINE AMINOCARBOXYPROPYLTRANSFERASE 1"/>
    <property type="match status" value="1"/>
</dbReference>
<sequence length="486" mass="55206">MIPTSTDALSTPSISPVPTPSPCNDTESPPPSPFANLKIDSPQPLTRINGRFSCPECQRSVKYFCYSCFQVVGCDRSELPTVHLPVPLDVIKHEGELDGKSTAVHARILAPQDVRIIPYKEVPEYPNPREILLLYPGENAERLENISQGSFKRFVVIDGTWSQAKRMVRDSPQLAQCRRVTIAPHKTLFWRFQNMTEYHLATIEAIYYLYQEYASAYEYPHIHPNAKASQSSSLTTSLASEHHRDIASKLPEHYDGRYDNLLYYYRFLYDFIQEKYRSETKLGGRDTFMAKSPEYQGKALLFLHDAFGWKLPNNRLLVDYFAHELKALVVCPDFFDGDARHNNKEKGYKEFVKAIEALKSEHGATSVGVIGYCWGGWGTFLLAHTDLVKVAAVAHPSTPELPRDIQLLKQPTLFLCAEIDRTFPQDGARKEAEEILKSQGSIEYKFIDYPGMTHGFAAKGDLNDPAVKKAFDDAHEQAAKWFNHYL</sequence>
<comment type="similarity">
    <text evidence="8">Belongs to the TDD superfamily. DTWD1 family.</text>
</comment>
<comment type="catalytic activity">
    <reaction evidence="11">
        <text>a uridine in tRNA + S-adenosyl-L-methionine = a 3-[(3S)-3-amino-3-carboxypropyl]uridine in tRNA + S-methyl-5'-thioadenosine + H(+)</text>
        <dbReference type="Rhea" id="RHEA:62432"/>
        <dbReference type="Rhea" id="RHEA-COMP:13339"/>
        <dbReference type="Rhea" id="RHEA-COMP:16092"/>
        <dbReference type="ChEBI" id="CHEBI:15378"/>
        <dbReference type="ChEBI" id="CHEBI:17509"/>
        <dbReference type="ChEBI" id="CHEBI:59789"/>
        <dbReference type="ChEBI" id="CHEBI:65315"/>
        <dbReference type="ChEBI" id="CHEBI:82930"/>
        <dbReference type="EC" id="2.5.1.25"/>
    </reaction>
</comment>
<evidence type="ECO:0000256" key="2">
    <source>
        <dbReference type="ARBA" id="ARBA00012386"/>
    </source>
</evidence>
<keyword evidence="4" id="KW-0949">S-adenosyl-L-methionine</keyword>
<evidence type="ECO:0000256" key="3">
    <source>
        <dbReference type="ARBA" id="ARBA00022679"/>
    </source>
</evidence>
<keyword evidence="5" id="KW-0819">tRNA processing</keyword>
<feature type="region of interest" description="Disordered" evidence="12">
    <location>
        <begin position="1"/>
        <end position="33"/>
    </location>
</feature>
<evidence type="ECO:0000313" key="15">
    <source>
        <dbReference type="Proteomes" id="UP000242875"/>
    </source>
</evidence>
<keyword evidence="3" id="KW-0808">Transferase</keyword>
<dbReference type="SUPFAM" id="SSF53474">
    <property type="entry name" value="alpha/beta-Hydrolases"/>
    <property type="match status" value="1"/>
</dbReference>
<dbReference type="InterPro" id="IPR002925">
    <property type="entry name" value="Dienelactn_hydro"/>
</dbReference>
<accession>A0A261XZ92</accession>
<evidence type="ECO:0000256" key="8">
    <source>
        <dbReference type="ARBA" id="ARBA00038290"/>
    </source>
</evidence>
<evidence type="ECO:0000256" key="11">
    <source>
        <dbReference type="ARBA" id="ARBA00048718"/>
    </source>
</evidence>
<gene>
    <name evidence="14" type="ORF">BZG36_03925</name>
</gene>
<evidence type="ECO:0000256" key="9">
    <source>
        <dbReference type="ARBA" id="ARBA00039242"/>
    </source>
</evidence>
<dbReference type="GO" id="GO:0008033">
    <property type="term" value="P:tRNA processing"/>
    <property type="evidence" value="ECO:0007669"/>
    <property type="project" value="UniProtKB-KW"/>
</dbReference>
<evidence type="ECO:0000256" key="10">
    <source>
        <dbReference type="ARBA" id="ARBA00042508"/>
    </source>
</evidence>
<dbReference type="EMBL" id="MVBO01000075">
    <property type="protein sequence ID" value="OZJ03638.1"/>
    <property type="molecule type" value="Genomic_DNA"/>
</dbReference>
<dbReference type="OrthoDB" id="660555at2759"/>
<comment type="subcellular location">
    <subcellularLocation>
        <location evidence="1">Nucleus</location>
    </subcellularLocation>
</comment>
<dbReference type="AlphaFoldDB" id="A0A261XZ92"/>
<dbReference type="GO" id="GO:0016787">
    <property type="term" value="F:hydrolase activity"/>
    <property type="evidence" value="ECO:0007669"/>
    <property type="project" value="InterPro"/>
</dbReference>
<evidence type="ECO:0000256" key="6">
    <source>
        <dbReference type="ARBA" id="ARBA00023242"/>
    </source>
</evidence>
<dbReference type="EC" id="2.5.1.25" evidence="2"/>
<dbReference type="InterPro" id="IPR029058">
    <property type="entry name" value="AB_hydrolase_fold"/>
</dbReference>
<dbReference type="SMART" id="SM01144">
    <property type="entry name" value="DTW"/>
    <property type="match status" value="1"/>
</dbReference>
<name>A0A261XZ92_9FUNG</name>
<feature type="domain" description="DTW" evidence="13">
    <location>
        <begin position="61"/>
        <end position="277"/>
    </location>
</feature>
<evidence type="ECO:0000256" key="4">
    <source>
        <dbReference type="ARBA" id="ARBA00022691"/>
    </source>
</evidence>
<keyword evidence="15" id="KW-1185">Reference proteome</keyword>
<reference evidence="14 15" key="1">
    <citation type="journal article" date="2017" name="Mycologia">
        <title>Bifiguratus adelaidae, gen. et sp. nov., a new member of Mucoromycotina in endophytic and soil-dwelling habitats.</title>
        <authorList>
            <person name="Torres-Cruz T.J."/>
            <person name="Billingsley Tobias T.L."/>
            <person name="Almatruk M."/>
            <person name="Hesse C."/>
            <person name="Kuske C.R."/>
            <person name="Desiro A."/>
            <person name="Benucci G.M."/>
            <person name="Bonito G."/>
            <person name="Stajich J.E."/>
            <person name="Dunlap C."/>
            <person name="Arnold A.E."/>
            <person name="Porras-Alfaro A."/>
        </authorList>
    </citation>
    <scope>NUCLEOTIDE SEQUENCE [LARGE SCALE GENOMIC DNA]</scope>
    <source>
        <strain evidence="14 15">AZ0501</strain>
    </source>
</reference>
<dbReference type="Pfam" id="PF01738">
    <property type="entry name" value="DLH"/>
    <property type="match status" value="1"/>
</dbReference>
<evidence type="ECO:0000256" key="5">
    <source>
        <dbReference type="ARBA" id="ARBA00022694"/>
    </source>
</evidence>